<accession>A0ABQ0B543</accession>
<organism evidence="13 14">
    <name type="scientific">Blautia hominis</name>
    <dbReference type="NCBI Taxonomy" id="2025493"/>
    <lineage>
        <taxon>Bacteria</taxon>
        <taxon>Bacillati</taxon>
        <taxon>Bacillota</taxon>
        <taxon>Clostridia</taxon>
        <taxon>Lachnospirales</taxon>
        <taxon>Lachnospiraceae</taxon>
        <taxon>Blautia</taxon>
    </lineage>
</organism>
<name>A0ABQ0B543_9FIRM</name>
<evidence type="ECO:0000256" key="1">
    <source>
        <dbReference type="ARBA" id="ARBA00004496"/>
    </source>
</evidence>
<dbReference type="InterPro" id="IPR018060">
    <property type="entry name" value="HTH_AraC"/>
</dbReference>
<comment type="caution">
    <text evidence="13">The sequence shown here is derived from an EMBL/GenBank/DDBJ whole genome shotgun (WGS) entry which is preliminary data.</text>
</comment>
<feature type="domain" description="HTH araC/xylS-type" evidence="11">
    <location>
        <begin position="383"/>
        <end position="485"/>
    </location>
</feature>
<dbReference type="Pfam" id="PF00072">
    <property type="entry name" value="Response_reg"/>
    <property type="match status" value="1"/>
</dbReference>
<dbReference type="SMART" id="SM00448">
    <property type="entry name" value="REC"/>
    <property type="match status" value="1"/>
</dbReference>
<comment type="function">
    <text evidence="9">May play the central regulatory role in sporulation. It may be an element of the effector pathway responsible for the activation of sporulation genes in response to nutritional stress. Spo0A may act in concert with spo0H (a sigma factor) to control the expression of some genes that are critical to the sporulation process.</text>
</comment>
<gene>
    <name evidence="13" type="ORF">K040078D81_06910</name>
</gene>
<keyword evidence="6" id="KW-0805">Transcription regulation</keyword>
<proteinExistence type="predicted"/>
<evidence type="ECO:0000256" key="4">
    <source>
        <dbReference type="ARBA" id="ARBA00022553"/>
    </source>
</evidence>
<comment type="subcellular location">
    <subcellularLocation>
        <location evidence="1">Cytoplasm</location>
    </subcellularLocation>
</comment>
<dbReference type="EMBL" id="BAABYW010000001">
    <property type="protein sequence ID" value="GAA6406574.1"/>
    <property type="molecule type" value="Genomic_DNA"/>
</dbReference>
<dbReference type="SUPFAM" id="SSF46689">
    <property type="entry name" value="Homeodomain-like"/>
    <property type="match status" value="1"/>
</dbReference>
<evidence type="ECO:0000259" key="11">
    <source>
        <dbReference type="PROSITE" id="PS01124"/>
    </source>
</evidence>
<feature type="domain" description="Response regulatory" evidence="12">
    <location>
        <begin position="5"/>
        <end position="122"/>
    </location>
</feature>
<evidence type="ECO:0000313" key="14">
    <source>
        <dbReference type="Proteomes" id="UP001600943"/>
    </source>
</evidence>
<evidence type="ECO:0000256" key="2">
    <source>
        <dbReference type="ARBA" id="ARBA00018672"/>
    </source>
</evidence>
<evidence type="ECO:0000256" key="8">
    <source>
        <dbReference type="ARBA" id="ARBA00023163"/>
    </source>
</evidence>
<evidence type="ECO:0000256" key="6">
    <source>
        <dbReference type="ARBA" id="ARBA00023015"/>
    </source>
</evidence>
<dbReference type="PROSITE" id="PS50110">
    <property type="entry name" value="RESPONSE_REGULATORY"/>
    <property type="match status" value="1"/>
</dbReference>
<dbReference type="SMART" id="SM00342">
    <property type="entry name" value="HTH_ARAC"/>
    <property type="match status" value="1"/>
</dbReference>
<evidence type="ECO:0000256" key="10">
    <source>
        <dbReference type="PROSITE-ProRule" id="PRU00169"/>
    </source>
</evidence>
<reference evidence="13 14" key="1">
    <citation type="submission" date="2024-04" db="EMBL/GenBank/DDBJ databases">
        <title>Defined microbial consortia suppress multidrug-resistant proinflammatory Enterobacteriaceae via ecological control.</title>
        <authorList>
            <person name="Furuichi M."/>
            <person name="Kawaguchi T."/>
            <person name="Pust M."/>
            <person name="Yasuma K."/>
            <person name="Plichta D."/>
            <person name="Hasegawa N."/>
            <person name="Ohya T."/>
            <person name="Bhattarai S."/>
            <person name="Sasajima S."/>
            <person name="Aoto Y."/>
            <person name="Tuganbaev T."/>
            <person name="Yaginuma M."/>
            <person name="Ueda M."/>
            <person name="Okahashi N."/>
            <person name="Amafuji K."/>
            <person name="Kiridooshi Y."/>
            <person name="Sugita K."/>
            <person name="Strazar M."/>
            <person name="Skelly A."/>
            <person name="Suda W."/>
            <person name="Hattori M."/>
            <person name="Nakamoto N."/>
            <person name="Caballero S."/>
            <person name="Norman J."/>
            <person name="Olle B."/>
            <person name="Tanoue T."/>
            <person name="Arita M."/>
            <person name="Bucci V."/>
            <person name="Atarashi K."/>
            <person name="Xavier R."/>
            <person name="Honda K."/>
        </authorList>
    </citation>
    <scope>NUCLEOTIDE SEQUENCE [LARGE SCALE GENOMIC DNA]</scope>
    <source>
        <strain evidence="14">k04-0078-D8-1</strain>
    </source>
</reference>
<evidence type="ECO:0000256" key="9">
    <source>
        <dbReference type="ARBA" id="ARBA00024867"/>
    </source>
</evidence>
<keyword evidence="3" id="KW-0963">Cytoplasm</keyword>
<dbReference type="InterPro" id="IPR001789">
    <property type="entry name" value="Sig_transdc_resp-reg_receiver"/>
</dbReference>
<dbReference type="PANTHER" id="PTHR42713:SF3">
    <property type="entry name" value="TRANSCRIPTIONAL REGULATORY PROTEIN HPTR"/>
    <property type="match status" value="1"/>
</dbReference>
<dbReference type="Pfam" id="PF12833">
    <property type="entry name" value="HTH_18"/>
    <property type="match status" value="1"/>
</dbReference>
<dbReference type="CDD" id="cd17536">
    <property type="entry name" value="REC_YesN-like"/>
    <property type="match status" value="1"/>
</dbReference>
<evidence type="ECO:0000256" key="7">
    <source>
        <dbReference type="ARBA" id="ARBA00023125"/>
    </source>
</evidence>
<dbReference type="Gene3D" id="1.10.10.60">
    <property type="entry name" value="Homeodomain-like"/>
    <property type="match status" value="2"/>
</dbReference>
<dbReference type="InterPro" id="IPR011006">
    <property type="entry name" value="CheY-like_superfamily"/>
</dbReference>
<dbReference type="SUPFAM" id="SSF52172">
    <property type="entry name" value="CheY-like"/>
    <property type="match status" value="1"/>
</dbReference>
<dbReference type="Gene3D" id="3.40.50.2300">
    <property type="match status" value="1"/>
</dbReference>
<evidence type="ECO:0000256" key="5">
    <source>
        <dbReference type="ARBA" id="ARBA00023012"/>
    </source>
</evidence>
<dbReference type="PROSITE" id="PS01124">
    <property type="entry name" value="HTH_ARAC_FAMILY_2"/>
    <property type="match status" value="1"/>
</dbReference>
<keyword evidence="7" id="KW-0238">DNA-binding</keyword>
<sequence length="486" mass="55221">MDTYKVILIDDEVMELEGIRQLVRWEEYNAEVIGAYKNGEEGLRGIEELGPDIVITDMKMPVVSGLDVIRRARSFTKVPEFIILSAYAEFSLAQSAMKEGVEIYLLKPCDEYDIEEALGKAIQNVDKKYALKNVKQLLFRQSIQALIESDGAKKYIAAVEELLEEGERLFWIGIAGRFDNTSAGEIYRCFYENSSSDFIFTSMILKVNQVIGGFYVSSGGGNHMEECSAILRSLSLRADRLLSFSRCEWVMPDEILNIVREESRGTEGGFLFGEGEWKYVSVSDKPSSRKVTEEIHTLKRAYQKQDREAFKNAVHDISVKNEIPVIQQICMGFYIQVICEGKLQPEKLLMLQDDISEGRSLTDAVADTLGILFPEADRVPYVDAIISYIDGHLDDPDISLKRMAEEVVFLSEDYVGKTFSSQTGENFNNYLNRKRIEKAKFLIRIVGVNKMQDVAEQVGYGKNPLYFSKVFKKYTGLTPNEYKSQK</sequence>
<keyword evidence="14" id="KW-1185">Reference proteome</keyword>
<dbReference type="PANTHER" id="PTHR42713">
    <property type="entry name" value="HISTIDINE KINASE-RELATED"/>
    <property type="match status" value="1"/>
</dbReference>
<protein>
    <recommendedName>
        <fullName evidence="2">Stage 0 sporulation protein A homolog</fullName>
    </recommendedName>
</protein>
<evidence type="ECO:0000313" key="13">
    <source>
        <dbReference type="EMBL" id="GAA6406574.1"/>
    </source>
</evidence>
<dbReference type="RefSeq" id="WP_390403515.1">
    <property type="nucleotide sequence ID" value="NZ_BAABYW010000001.1"/>
</dbReference>
<dbReference type="InterPro" id="IPR051552">
    <property type="entry name" value="HptR"/>
</dbReference>
<evidence type="ECO:0000259" key="12">
    <source>
        <dbReference type="PROSITE" id="PS50110"/>
    </source>
</evidence>
<dbReference type="Proteomes" id="UP001600943">
    <property type="component" value="Unassembled WGS sequence"/>
</dbReference>
<keyword evidence="8" id="KW-0804">Transcription</keyword>
<keyword evidence="5" id="KW-0902">Two-component regulatory system</keyword>
<dbReference type="InterPro" id="IPR009057">
    <property type="entry name" value="Homeodomain-like_sf"/>
</dbReference>
<keyword evidence="4 10" id="KW-0597">Phosphoprotein</keyword>
<evidence type="ECO:0000256" key="3">
    <source>
        <dbReference type="ARBA" id="ARBA00022490"/>
    </source>
</evidence>
<feature type="modified residue" description="4-aspartylphosphate" evidence="10">
    <location>
        <position position="57"/>
    </location>
</feature>